<reference evidence="1" key="1">
    <citation type="journal article" date="2021" name="Gut Microbes">
        <title>A synthetic consortium of 100 gut commensals modulates the composition and function in a colon model of the microbiome of elderly subjects.</title>
        <authorList>
            <person name="Perez M."/>
            <person name="Ntemiri A."/>
            <person name="Tan H."/>
            <person name="Harris H.M.B."/>
            <person name="Roager H.M."/>
            <person name="Ribiere C."/>
            <person name="O'Toole P.W."/>
        </authorList>
    </citation>
    <scope>NUCLEOTIDE SEQUENCE</scope>
    <source>
        <strain evidence="1">MCC335</strain>
    </source>
</reference>
<proteinExistence type="predicted"/>
<protein>
    <submittedName>
        <fullName evidence="1">Uncharacterized protein</fullName>
    </submittedName>
</protein>
<dbReference type="AlphaFoldDB" id="A0AA41FGT3"/>
<sequence>MESYARKEQRRVKEEISSRFQLADLLGIHMQKLFDDKNEMTLPHVWDAYPELFADEKKTFEERQKAEELERARESRREYAARYNEMRRRRGLS</sequence>
<accession>A0AA41FGT3</accession>
<dbReference type="Proteomes" id="UP000708338">
    <property type="component" value="Unassembled WGS sequence"/>
</dbReference>
<evidence type="ECO:0000313" key="2">
    <source>
        <dbReference type="Proteomes" id="UP000708338"/>
    </source>
</evidence>
<dbReference type="RefSeq" id="WP_215630202.1">
    <property type="nucleotide sequence ID" value="NZ_JBCOSW010000035.1"/>
</dbReference>
<dbReference type="EMBL" id="WQPS01000020">
    <property type="protein sequence ID" value="MBT9811173.1"/>
    <property type="molecule type" value="Genomic_DNA"/>
</dbReference>
<evidence type="ECO:0000313" key="1">
    <source>
        <dbReference type="EMBL" id="MBT9811173.1"/>
    </source>
</evidence>
<gene>
    <name evidence="1" type="ORF">GPL26_16220</name>
</gene>
<comment type="caution">
    <text evidence="1">The sequence shown here is derived from an EMBL/GenBank/DDBJ whole genome shotgun (WGS) entry which is preliminary data.</text>
</comment>
<organism evidence="1 2">
    <name type="scientific">Enterocloster citroniae</name>
    <dbReference type="NCBI Taxonomy" id="358743"/>
    <lineage>
        <taxon>Bacteria</taxon>
        <taxon>Bacillati</taxon>
        <taxon>Bacillota</taxon>
        <taxon>Clostridia</taxon>
        <taxon>Lachnospirales</taxon>
        <taxon>Lachnospiraceae</taxon>
        <taxon>Enterocloster</taxon>
    </lineage>
</organism>
<name>A0AA41FGT3_9FIRM</name>